<feature type="transmembrane region" description="Helical" evidence="11">
    <location>
        <begin position="92"/>
        <end position="114"/>
    </location>
</feature>
<evidence type="ECO:0000256" key="7">
    <source>
        <dbReference type="ARBA" id="ARBA00022824"/>
    </source>
</evidence>
<dbReference type="PANTHER" id="PTHR22760">
    <property type="entry name" value="GLYCOSYLTRANSFERASE"/>
    <property type="match status" value="1"/>
</dbReference>
<keyword evidence="15" id="KW-1185">Reference proteome</keyword>
<comment type="subcellular location">
    <subcellularLocation>
        <location evidence="1 11">Endoplasmic reticulum membrane</location>
        <topology evidence="1 11">Multi-pass membrane protein</topology>
    </subcellularLocation>
</comment>
<feature type="transmembrane region" description="Helical" evidence="11">
    <location>
        <begin position="204"/>
        <end position="226"/>
    </location>
</feature>
<feature type="region of interest" description="Disordered" evidence="12">
    <location>
        <begin position="582"/>
        <end position="651"/>
    </location>
</feature>
<evidence type="ECO:0000313" key="14">
    <source>
        <dbReference type="EMBL" id="ORY83194.1"/>
    </source>
</evidence>
<accession>A0A1Y2FII2</accession>
<dbReference type="Proteomes" id="UP000193685">
    <property type="component" value="Unassembled WGS sequence"/>
</dbReference>
<feature type="compositionally biased region" description="Basic and acidic residues" evidence="12">
    <location>
        <begin position="587"/>
        <end position="610"/>
    </location>
</feature>
<name>A0A1Y2FII2_PROLT</name>
<sequence length="736" mass="80847">MTTPRFSWALYASLILLRLYLALQPSYIHPDELFQGADAVTADLFHAGKSSTLSWEFTSQRPVRSIAPLYIFLSPALYLLRAFKPAASPQQIFATLRLQQFGLSLGIDALIYLLSNARRTRQHKTLANVILFASSYTAWTYHTHTFSNSWETWLVLLALYLHLYQHGYMAQLLRGVILALGAFTRVSFVSFLAPIYLLSLGQRAALASSIISLTAAIATATVFVLADSAYYQNTTPLPIPAVLTSWPGAAACQAILSKLVLTPVNNLLYNADSANLAKHGLHPRWTHLLNLVILLGPALTLLPGRLPTRSATLLVSAVAGFVSLSLVPHQEARFLLPVTALLLTALDLDPQNEVVAEEIVVTEVETALEKDILVTDTQIVAPTRRISRRFIASWIVFNALAGGLFGLLHQRGVISASLDIARMQQSAGSTLYEPGHTAVQRTVTRSINASNPPKVTESTPVVNKSKTLVPANEIQVAYYKTYPAPAYLLPPGVTVKHLQGCSEHCTNPGAALNRDSLEGASFLVVPLAFFDDCIGNMTEARRATAKFLTSTFVEVGRYPHVDLDNLDLTVLPTWQRYRQSLQTWTSGRKEPAPSRSEKQEKRPVKPEAKQPKQASTPVMPAERITPDVSTADPVPASPVPEVSVTPGPKETAMPDIAWTTWLYKRVVEGEPSNPVTTGQTWLEPVWLTEQFVRDAAQAQSLVLLKRRHPVKSVREGGADAAGAVRRRVPDADWRMM</sequence>
<evidence type="ECO:0000256" key="3">
    <source>
        <dbReference type="ARBA" id="ARBA00022502"/>
    </source>
</evidence>
<dbReference type="AlphaFoldDB" id="A0A1Y2FII2"/>
<comment type="caution">
    <text evidence="14">The sequence shown here is derived from an EMBL/GenBank/DDBJ whole genome shotgun (WGS) entry which is preliminary data.</text>
</comment>
<organism evidence="14 15">
    <name type="scientific">Protomyces lactucae-debilis</name>
    <dbReference type="NCBI Taxonomy" id="2754530"/>
    <lineage>
        <taxon>Eukaryota</taxon>
        <taxon>Fungi</taxon>
        <taxon>Dikarya</taxon>
        <taxon>Ascomycota</taxon>
        <taxon>Taphrinomycotina</taxon>
        <taxon>Taphrinomycetes</taxon>
        <taxon>Taphrinales</taxon>
        <taxon>Protomycetaceae</taxon>
        <taxon>Protomyces</taxon>
    </lineage>
</organism>
<dbReference type="InterPro" id="IPR005599">
    <property type="entry name" value="GPI_mannosylTrfase"/>
</dbReference>
<dbReference type="RefSeq" id="XP_040725775.1">
    <property type="nucleotide sequence ID" value="XM_040866897.1"/>
</dbReference>
<evidence type="ECO:0000256" key="2">
    <source>
        <dbReference type="ARBA" id="ARBA00004687"/>
    </source>
</evidence>
<protein>
    <recommendedName>
        <fullName evidence="11">Mannosyltransferase</fullName>
        <ecNumber evidence="11">2.4.1.-</ecNumber>
    </recommendedName>
</protein>
<evidence type="ECO:0000256" key="12">
    <source>
        <dbReference type="SAM" id="MobiDB-lite"/>
    </source>
</evidence>
<keyword evidence="5 14" id="KW-0808">Transferase</keyword>
<evidence type="ECO:0000256" key="9">
    <source>
        <dbReference type="ARBA" id="ARBA00023136"/>
    </source>
</evidence>
<comment type="pathway">
    <text evidence="2">Glycolipid biosynthesis; glycosylphosphatidylinositol-anchor biosynthesis.</text>
</comment>
<dbReference type="EC" id="2.4.1.-" evidence="11"/>
<dbReference type="GeneID" id="63783496"/>
<dbReference type="PANTHER" id="PTHR22760:SF3">
    <property type="entry name" value="GPI MANNOSYLTRANSFERASE 4"/>
    <property type="match status" value="1"/>
</dbReference>
<keyword evidence="7 11" id="KW-0256">Endoplasmic reticulum</keyword>
<dbReference type="GO" id="GO:0005789">
    <property type="term" value="C:endoplasmic reticulum membrane"/>
    <property type="evidence" value="ECO:0007669"/>
    <property type="project" value="UniProtKB-SubCell"/>
</dbReference>
<dbReference type="Pfam" id="PF03901">
    <property type="entry name" value="Glyco_transf_22"/>
    <property type="match status" value="1"/>
</dbReference>
<evidence type="ECO:0000256" key="8">
    <source>
        <dbReference type="ARBA" id="ARBA00022989"/>
    </source>
</evidence>
<evidence type="ECO:0000313" key="15">
    <source>
        <dbReference type="Proteomes" id="UP000193685"/>
    </source>
</evidence>
<dbReference type="OrthoDB" id="10066429at2759"/>
<keyword evidence="3" id="KW-0337">GPI-anchor biosynthesis</keyword>
<keyword evidence="6 11" id="KW-0812">Transmembrane</keyword>
<evidence type="ECO:0000256" key="6">
    <source>
        <dbReference type="ARBA" id="ARBA00022692"/>
    </source>
</evidence>
<evidence type="ECO:0000256" key="10">
    <source>
        <dbReference type="ARBA" id="ARBA00038466"/>
    </source>
</evidence>
<evidence type="ECO:0000256" key="13">
    <source>
        <dbReference type="SAM" id="SignalP"/>
    </source>
</evidence>
<dbReference type="STRING" id="56484.A0A1Y2FII2"/>
<gene>
    <name evidence="14" type="ORF">BCR37DRAFT_298333</name>
</gene>
<dbReference type="EMBL" id="MCFI01000008">
    <property type="protein sequence ID" value="ORY83194.1"/>
    <property type="molecule type" value="Genomic_DNA"/>
</dbReference>
<feature type="transmembrane region" description="Helical" evidence="11">
    <location>
        <begin position="63"/>
        <end position="80"/>
    </location>
</feature>
<feature type="chain" id="PRO_5013096103" description="Mannosyltransferase" evidence="13">
    <location>
        <begin position="23"/>
        <end position="736"/>
    </location>
</feature>
<reference evidence="14 15" key="1">
    <citation type="submission" date="2016-07" db="EMBL/GenBank/DDBJ databases">
        <title>Pervasive Adenine N6-methylation of Active Genes in Fungi.</title>
        <authorList>
            <consortium name="DOE Joint Genome Institute"/>
            <person name="Mondo S.J."/>
            <person name="Dannebaum R.O."/>
            <person name="Kuo R.C."/>
            <person name="Labutti K."/>
            <person name="Haridas S."/>
            <person name="Kuo A."/>
            <person name="Salamov A."/>
            <person name="Ahrendt S.R."/>
            <person name="Lipzen A."/>
            <person name="Sullivan W."/>
            <person name="Andreopoulos W.B."/>
            <person name="Clum A."/>
            <person name="Lindquist E."/>
            <person name="Daum C."/>
            <person name="Ramamoorthy G.K."/>
            <person name="Gryganskyi A."/>
            <person name="Culley D."/>
            <person name="Magnuson J.K."/>
            <person name="James T.Y."/>
            <person name="O'Malley M.A."/>
            <person name="Stajich J.E."/>
            <person name="Spatafora J.W."/>
            <person name="Visel A."/>
            <person name="Grigoriev I.V."/>
        </authorList>
    </citation>
    <scope>NUCLEOTIDE SEQUENCE [LARGE SCALE GENOMIC DNA]</scope>
    <source>
        <strain evidence="14 15">12-1054</strain>
    </source>
</reference>
<evidence type="ECO:0000256" key="5">
    <source>
        <dbReference type="ARBA" id="ARBA00022679"/>
    </source>
</evidence>
<dbReference type="GO" id="GO:0006506">
    <property type="term" value="P:GPI anchor biosynthetic process"/>
    <property type="evidence" value="ECO:0007669"/>
    <property type="project" value="UniProtKB-KW"/>
</dbReference>
<feature type="transmembrane region" description="Helical" evidence="11">
    <location>
        <begin position="176"/>
        <end position="198"/>
    </location>
</feature>
<dbReference type="GO" id="GO:0000026">
    <property type="term" value="F:alpha-1,2-mannosyltransferase activity"/>
    <property type="evidence" value="ECO:0007669"/>
    <property type="project" value="TreeGrafter"/>
</dbReference>
<feature type="signal peptide" evidence="13">
    <location>
        <begin position="1"/>
        <end position="22"/>
    </location>
</feature>
<keyword evidence="4 11" id="KW-0328">Glycosyltransferase</keyword>
<comment type="similarity">
    <text evidence="10">Belongs to the glycosyltransferase 22 family. PIGZ subfamily.</text>
</comment>
<keyword evidence="13" id="KW-0732">Signal</keyword>
<proteinExistence type="inferred from homology"/>
<evidence type="ECO:0000256" key="11">
    <source>
        <dbReference type="RuleBase" id="RU363075"/>
    </source>
</evidence>
<feature type="transmembrane region" description="Helical" evidence="11">
    <location>
        <begin position="390"/>
        <end position="408"/>
    </location>
</feature>
<keyword evidence="9 11" id="KW-0472">Membrane</keyword>
<evidence type="ECO:0000256" key="1">
    <source>
        <dbReference type="ARBA" id="ARBA00004477"/>
    </source>
</evidence>
<evidence type="ECO:0000256" key="4">
    <source>
        <dbReference type="ARBA" id="ARBA00022676"/>
    </source>
</evidence>
<keyword evidence="8 11" id="KW-1133">Transmembrane helix</keyword>